<protein>
    <submittedName>
        <fullName evidence="3">Transcriptional repressor SdpR</fullName>
    </submittedName>
</protein>
<dbReference type="PROSITE" id="PS50987">
    <property type="entry name" value="HTH_ARSR_2"/>
    <property type="match status" value="1"/>
</dbReference>
<comment type="caution">
    <text evidence="3">The sequence shown here is derived from an EMBL/GenBank/DDBJ whole genome shotgun (WGS) entry which is preliminary data.</text>
</comment>
<evidence type="ECO:0000313" key="3">
    <source>
        <dbReference type="EMBL" id="VIO68560.1"/>
    </source>
</evidence>
<evidence type="ECO:0000259" key="2">
    <source>
        <dbReference type="PROSITE" id="PS50987"/>
    </source>
</evidence>
<dbReference type="PRINTS" id="PR00778">
    <property type="entry name" value="HTHARSR"/>
</dbReference>
<sequence>MQPDPLSSTFAALADPTRRAILARLALGETSVMELAKPFDMSLPAISKHLKVLEHAGLISRGREAQWRPCRIAPVAFREVDGWLGNFRRFWDESFNRLDGLLEEMKAEEAAKVTAKASPRKKSKVRVTKEKQRGRTRG</sequence>
<accession>A0A508T271</accession>
<dbReference type="EMBL" id="CAADFC020000007">
    <property type="protein sequence ID" value="VIO68560.1"/>
    <property type="molecule type" value="Genomic_DNA"/>
</dbReference>
<dbReference type="InterPro" id="IPR011991">
    <property type="entry name" value="ArsR-like_HTH"/>
</dbReference>
<dbReference type="SMART" id="SM00418">
    <property type="entry name" value="HTH_ARSR"/>
    <property type="match status" value="1"/>
</dbReference>
<dbReference type="RefSeq" id="WP_139858956.1">
    <property type="nucleotide sequence ID" value="NZ_CAADFC020000007.1"/>
</dbReference>
<dbReference type="PANTHER" id="PTHR38600">
    <property type="entry name" value="TRANSCRIPTIONAL REGULATORY PROTEIN"/>
    <property type="match status" value="1"/>
</dbReference>
<reference evidence="3" key="1">
    <citation type="submission" date="2019-02" db="EMBL/GenBank/DDBJ databases">
        <authorList>
            <person name="Pothier F.J."/>
        </authorList>
    </citation>
    <scope>NUCLEOTIDE SEQUENCE</scope>
    <source>
        <strain evidence="3">CI-1B</strain>
    </source>
</reference>
<dbReference type="GO" id="GO:0003700">
    <property type="term" value="F:DNA-binding transcription factor activity"/>
    <property type="evidence" value="ECO:0007669"/>
    <property type="project" value="InterPro"/>
</dbReference>
<feature type="region of interest" description="Disordered" evidence="1">
    <location>
        <begin position="110"/>
        <end position="138"/>
    </location>
</feature>
<dbReference type="Gene3D" id="1.10.10.10">
    <property type="entry name" value="Winged helix-like DNA-binding domain superfamily/Winged helix DNA-binding domain"/>
    <property type="match status" value="1"/>
</dbReference>
<dbReference type="AlphaFoldDB" id="A0A508T271"/>
<dbReference type="PANTHER" id="PTHR38600:SF2">
    <property type="entry name" value="SLL0088 PROTEIN"/>
    <property type="match status" value="1"/>
</dbReference>
<dbReference type="SUPFAM" id="SSF46785">
    <property type="entry name" value="Winged helix' DNA-binding domain"/>
    <property type="match status" value="1"/>
</dbReference>
<organism evidence="3 4">
    <name type="scientific">Bradyrhizobium ivorense</name>
    <dbReference type="NCBI Taxonomy" id="2511166"/>
    <lineage>
        <taxon>Bacteria</taxon>
        <taxon>Pseudomonadati</taxon>
        <taxon>Pseudomonadota</taxon>
        <taxon>Alphaproteobacteria</taxon>
        <taxon>Hyphomicrobiales</taxon>
        <taxon>Nitrobacteraceae</taxon>
        <taxon>Bradyrhizobium</taxon>
    </lineage>
</organism>
<feature type="compositionally biased region" description="Basic and acidic residues" evidence="1">
    <location>
        <begin position="127"/>
        <end position="138"/>
    </location>
</feature>
<dbReference type="InterPro" id="IPR036390">
    <property type="entry name" value="WH_DNA-bd_sf"/>
</dbReference>
<feature type="domain" description="HTH arsR-type" evidence="2">
    <location>
        <begin position="1"/>
        <end position="95"/>
    </location>
</feature>
<dbReference type="InterPro" id="IPR001845">
    <property type="entry name" value="HTH_ArsR_DNA-bd_dom"/>
</dbReference>
<dbReference type="CDD" id="cd00090">
    <property type="entry name" value="HTH_ARSR"/>
    <property type="match status" value="1"/>
</dbReference>
<gene>
    <name evidence="3" type="primary">sdpR_1</name>
    <name evidence="3" type="ORF">CI1B_21820</name>
</gene>
<dbReference type="OrthoDB" id="9790747at2"/>
<dbReference type="NCBIfam" id="NF033788">
    <property type="entry name" value="HTH_metalloreg"/>
    <property type="match status" value="1"/>
</dbReference>
<dbReference type="Pfam" id="PF12840">
    <property type="entry name" value="HTH_20"/>
    <property type="match status" value="1"/>
</dbReference>
<dbReference type="Proteomes" id="UP000328092">
    <property type="component" value="Unassembled WGS sequence"/>
</dbReference>
<dbReference type="InterPro" id="IPR036388">
    <property type="entry name" value="WH-like_DNA-bd_sf"/>
</dbReference>
<name>A0A508T271_9BRAD</name>
<proteinExistence type="predicted"/>
<evidence type="ECO:0000256" key="1">
    <source>
        <dbReference type="SAM" id="MobiDB-lite"/>
    </source>
</evidence>
<keyword evidence="4" id="KW-1185">Reference proteome</keyword>
<evidence type="ECO:0000313" key="4">
    <source>
        <dbReference type="Proteomes" id="UP000328092"/>
    </source>
</evidence>